<dbReference type="VEuPathDB" id="FungiDB:UMAG_12093"/>
<accession>A0A0D1DR44</accession>
<gene>
    <name evidence="1" type="ORF">UMAG_12093</name>
</gene>
<dbReference type="KEGG" id="uma:UMAG_12093"/>
<proteinExistence type="predicted"/>
<sequence>MCEQRRLCLGPAIRRRRLRIHQLLPLVMVARKARYSHLTRLCPTIPSWCFAPVQPCSPHSACLSPISSKISSLLTTIVPPRRLQHLHQNPSSIPPTPRKRLPTQTIPNPNCSASASSIVLDHPSVATHCRMYAVPELRKTSKCEKDTQVDV</sequence>
<reference evidence="1 2" key="1">
    <citation type="journal article" date="2006" name="Nature">
        <title>Insights from the genome of the biotrophic fungal plant pathogen Ustilago maydis.</title>
        <authorList>
            <person name="Kamper J."/>
            <person name="Kahmann R."/>
            <person name="Bolker M."/>
            <person name="Ma L.J."/>
            <person name="Brefort T."/>
            <person name="Saville B.J."/>
            <person name="Banuett F."/>
            <person name="Kronstad J.W."/>
            <person name="Gold S.E."/>
            <person name="Muller O."/>
            <person name="Perlin M.H."/>
            <person name="Wosten H.A."/>
            <person name="de Vries R."/>
            <person name="Ruiz-Herrera J."/>
            <person name="Reynaga-Pena C.G."/>
            <person name="Snetselaar K."/>
            <person name="McCann M."/>
            <person name="Perez-Martin J."/>
            <person name="Feldbrugge M."/>
            <person name="Basse C.W."/>
            <person name="Steinberg G."/>
            <person name="Ibeas J.I."/>
            <person name="Holloman W."/>
            <person name="Guzman P."/>
            <person name="Farman M."/>
            <person name="Stajich J.E."/>
            <person name="Sentandreu R."/>
            <person name="Gonzalez-Prieto J.M."/>
            <person name="Kennell J.C."/>
            <person name="Molina L."/>
            <person name="Schirawski J."/>
            <person name="Mendoza-Mendoza A."/>
            <person name="Greilinger D."/>
            <person name="Munch K."/>
            <person name="Rossel N."/>
            <person name="Scherer M."/>
            <person name="Vranes M."/>
            <person name="Ladendorf O."/>
            <person name="Vincon V."/>
            <person name="Fuchs U."/>
            <person name="Sandrock B."/>
            <person name="Meng S."/>
            <person name="Ho E.C."/>
            <person name="Cahill M.J."/>
            <person name="Boyce K.J."/>
            <person name="Klose J."/>
            <person name="Klosterman S.J."/>
            <person name="Deelstra H.J."/>
            <person name="Ortiz-Castellanos L."/>
            <person name="Li W."/>
            <person name="Sanchez-Alonso P."/>
            <person name="Schreier P.H."/>
            <person name="Hauser-Hahn I."/>
            <person name="Vaupel M."/>
            <person name="Koopmann E."/>
            <person name="Friedrich G."/>
            <person name="Voss H."/>
            <person name="Schluter T."/>
            <person name="Margolis J."/>
            <person name="Platt D."/>
            <person name="Swimmer C."/>
            <person name="Gnirke A."/>
            <person name="Chen F."/>
            <person name="Vysotskaia V."/>
            <person name="Mannhaupt G."/>
            <person name="Guldener U."/>
            <person name="Munsterkotter M."/>
            <person name="Haase D."/>
            <person name="Oesterheld M."/>
            <person name="Mewes H.W."/>
            <person name="Mauceli E.W."/>
            <person name="DeCaprio D."/>
            <person name="Wade C.M."/>
            <person name="Butler J."/>
            <person name="Young S."/>
            <person name="Jaffe D.B."/>
            <person name="Calvo S."/>
            <person name="Nusbaum C."/>
            <person name="Galagan J."/>
            <person name="Birren B.W."/>
        </authorList>
    </citation>
    <scope>NUCLEOTIDE SEQUENCE [LARGE SCALE GENOMIC DNA]</scope>
    <source>
        <strain evidence="2">DSM 14603 / FGSC 9021 / UM521</strain>
    </source>
</reference>
<evidence type="ECO:0000313" key="2">
    <source>
        <dbReference type="Proteomes" id="UP000000561"/>
    </source>
</evidence>
<name>A0A0D1DR44_MYCMD</name>
<dbReference type="InParanoid" id="A0A0D1DR44"/>
<dbReference type="GeneID" id="23567858"/>
<organism evidence="1 2">
    <name type="scientific">Mycosarcoma maydis</name>
    <name type="common">Corn smut fungus</name>
    <name type="synonym">Ustilago maydis</name>
    <dbReference type="NCBI Taxonomy" id="5270"/>
    <lineage>
        <taxon>Eukaryota</taxon>
        <taxon>Fungi</taxon>
        <taxon>Dikarya</taxon>
        <taxon>Basidiomycota</taxon>
        <taxon>Ustilaginomycotina</taxon>
        <taxon>Ustilaginomycetes</taxon>
        <taxon>Ustilaginales</taxon>
        <taxon>Ustilaginaceae</taxon>
        <taxon>Mycosarcoma</taxon>
    </lineage>
</organism>
<dbReference type="Proteomes" id="UP000000561">
    <property type="component" value="Chromosome 19"/>
</dbReference>
<protein>
    <submittedName>
        <fullName evidence="1">Uncharacterized protein</fullName>
    </submittedName>
</protein>
<keyword evidence="2" id="KW-1185">Reference proteome</keyword>
<dbReference type="AlphaFoldDB" id="A0A0D1DR44"/>
<dbReference type="RefSeq" id="XP_011392166.1">
    <property type="nucleotide sequence ID" value="XM_011393864.1"/>
</dbReference>
<dbReference type="EMBL" id="CM003158">
    <property type="protein sequence ID" value="KIS66411.1"/>
    <property type="molecule type" value="Genomic_DNA"/>
</dbReference>
<evidence type="ECO:0000313" key="1">
    <source>
        <dbReference type="EMBL" id="KIS66411.1"/>
    </source>
</evidence>